<dbReference type="InterPro" id="IPR041685">
    <property type="entry name" value="AAA_GajA/Old/RecF-like"/>
</dbReference>
<dbReference type="SUPFAM" id="SSF52540">
    <property type="entry name" value="P-loop containing nucleoside triphosphate hydrolases"/>
    <property type="match status" value="1"/>
</dbReference>
<dbReference type="InterPro" id="IPR051396">
    <property type="entry name" value="Bact_Antivir_Def_Nuclease"/>
</dbReference>
<dbReference type="PANTHER" id="PTHR43581:SF4">
    <property type="entry name" value="ATP_GTP PHOSPHATASE"/>
    <property type="match status" value="1"/>
</dbReference>
<dbReference type="RefSeq" id="WP_038085390.1">
    <property type="nucleotide sequence ID" value="NZ_JMIR01000005.1"/>
</dbReference>
<accession>A0A074LW53</accession>
<dbReference type="Pfam" id="PF13175">
    <property type="entry name" value="AAA_15"/>
    <property type="match status" value="2"/>
</dbReference>
<gene>
    <name evidence="2" type="ORF">EL26_05795</name>
</gene>
<sequence length="631" mass="73251">MRLSKIHLRGWRSYSYDEGVLLENLKHINVIIGPNNTGKSNLFRYLYQLREMNSIKQAAKDSSIRGANFYNRYNLLDETFSEKDTWAEENSDIVFDAFIDSSSIKVSGKDSFHNRSKEVHLRATHKSNDNQTCLSVFYDDKNYLLEPFNKKPKVFDPKRNQYVETKDGIGFANDSVEYWNAFMESLVFVDPIRHYNRQAADQKEFDFDGSDLINRIIDLQQNNVKEWVIYKKNIQNWVKSILLEELFEIEAAGSDLRFYLKRGSNPDPIAANLSQLGTGVSQLIMLLSYLHLYRDKELNVFIEEPEGNLHPEAVIQLVGIMKDNFKNHRFFFTTHSSVLIDQIDSDWSVHRVMRKHNQSSDIQPCDTIVQHYEVLDELGIRASQLLQSNLVIWIEGPSDRTYINKWIQDHSTDDMRLVEGKHYSFLMYGGSNLANLDILSDGENINIFRTSRYAVIVCDSDKANEDSELKERVKNIKKKVSELTVKIDGHDRSLSDFVYVWVTKGREIENYIPHELFLKVLMNEDHKKHRVKSGEEMKKLIFNLKGLGDEEFGQYDSFDKFFSKIYSFEDGGSLGEIELGKVSDSLSNSKSSIAKSVVGMWKDINWYEHLDLKKNIAEVMEKIKLANGIKY</sequence>
<evidence type="ECO:0000259" key="1">
    <source>
        <dbReference type="Pfam" id="PF13175"/>
    </source>
</evidence>
<dbReference type="GO" id="GO:0005524">
    <property type="term" value="F:ATP binding"/>
    <property type="evidence" value="ECO:0007669"/>
    <property type="project" value="InterPro"/>
</dbReference>
<dbReference type="eggNOG" id="COG3593">
    <property type="taxonomic scope" value="Bacteria"/>
</dbReference>
<dbReference type="OrthoDB" id="9801813at2"/>
<proteinExistence type="predicted"/>
<dbReference type="Gene3D" id="3.40.50.300">
    <property type="entry name" value="P-loop containing nucleotide triphosphate hydrolases"/>
    <property type="match status" value="1"/>
</dbReference>
<feature type="domain" description="Endonuclease GajA/Old nuclease/RecF-like AAA" evidence="1">
    <location>
        <begin position="213"/>
        <end position="340"/>
    </location>
</feature>
<dbReference type="GO" id="GO:0016887">
    <property type="term" value="F:ATP hydrolysis activity"/>
    <property type="evidence" value="ECO:0007669"/>
    <property type="project" value="InterPro"/>
</dbReference>
<dbReference type="STRING" id="1157490.EL26_05795"/>
<dbReference type="AlphaFoldDB" id="A0A074LW53"/>
<name>A0A074LW53_9BACL</name>
<dbReference type="EMBL" id="JMIR01000005">
    <property type="protein sequence ID" value="KEO84278.1"/>
    <property type="molecule type" value="Genomic_DNA"/>
</dbReference>
<evidence type="ECO:0000313" key="3">
    <source>
        <dbReference type="Proteomes" id="UP000027931"/>
    </source>
</evidence>
<feature type="domain" description="Endonuclease GajA/Old nuclease/RecF-like AAA" evidence="1">
    <location>
        <begin position="1"/>
        <end position="141"/>
    </location>
</feature>
<evidence type="ECO:0000313" key="2">
    <source>
        <dbReference type="EMBL" id="KEO84278.1"/>
    </source>
</evidence>
<dbReference type="Proteomes" id="UP000027931">
    <property type="component" value="Unassembled WGS sequence"/>
</dbReference>
<dbReference type="PANTHER" id="PTHR43581">
    <property type="entry name" value="ATP/GTP PHOSPHATASE"/>
    <property type="match status" value="1"/>
</dbReference>
<organism evidence="2 3">
    <name type="scientific">Tumebacillus flagellatus</name>
    <dbReference type="NCBI Taxonomy" id="1157490"/>
    <lineage>
        <taxon>Bacteria</taxon>
        <taxon>Bacillati</taxon>
        <taxon>Bacillota</taxon>
        <taxon>Bacilli</taxon>
        <taxon>Bacillales</taxon>
        <taxon>Alicyclobacillaceae</taxon>
        <taxon>Tumebacillus</taxon>
    </lineage>
</organism>
<dbReference type="InterPro" id="IPR027417">
    <property type="entry name" value="P-loop_NTPase"/>
</dbReference>
<protein>
    <recommendedName>
        <fullName evidence="1">Endonuclease GajA/Old nuclease/RecF-like AAA domain-containing protein</fullName>
    </recommendedName>
</protein>
<comment type="caution">
    <text evidence="2">The sequence shown here is derived from an EMBL/GenBank/DDBJ whole genome shotgun (WGS) entry which is preliminary data.</text>
</comment>
<keyword evidence="3" id="KW-1185">Reference proteome</keyword>
<reference evidence="2 3" key="1">
    <citation type="journal article" date="2013" name="Int. J. Syst. Evol. Microbiol.">
        <title>Tumebacillus flagellatus sp. nov., an alpha-amylase/pullulanase-producing bacterium isolated from cassava wastewater.</title>
        <authorList>
            <person name="Wang Q."/>
            <person name="Xie N."/>
            <person name="Qin Y."/>
            <person name="Shen N."/>
            <person name="Zhu J."/>
            <person name="Mi H."/>
            <person name="Huang R."/>
        </authorList>
    </citation>
    <scope>NUCLEOTIDE SEQUENCE [LARGE SCALE GENOMIC DNA]</scope>
    <source>
        <strain evidence="2 3">GST4</strain>
    </source>
</reference>